<evidence type="ECO:0000256" key="1">
    <source>
        <dbReference type="SAM" id="SignalP"/>
    </source>
</evidence>
<feature type="signal peptide" evidence="1">
    <location>
        <begin position="1"/>
        <end position="22"/>
    </location>
</feature>
<dbReference type="EMBL" id="GG666456">
    <property type="protein sequence ID" value="EEN69366.1"/>
    <property type="molecule type" value="Genomic_DNA"/>
</dbReference>
<name>C3XRP8_BRAFL</name>
<proteinExistence type="predicted"/>
<protein>
    <recommendedName>
        <fullName evidence="2">H-type lectin domain-containing protein</fullName>
    </recommendedName>
</protein>
<dbReference type="GO" id="GO:0007155">
    <property type="term" value="P:cell adhesion"/>
    <property type="evidence" value="ECO:0007669"/>
    <property type="project" value="InterPro"/>
</dbReference>
<dbReference type="SUPFAM" id="SSF141086">
    <property type="entry name" value="Agglutinin HPA-like"/>
    <property type="match status" value="1"/>
</dbReference>
<evidence type="ECO:0000259" key="2">
    <source>
        <dbReference type="Pfam" id="PF09458"/>
    </source>
</evidence>
<dbReference type="InterPro" id="IPR037221">
    <property type="entry name" value="H-type_lectin_dom_sf"/>
</dbReference>
<dbReference type="InterPro" id="IPR019019">
    <property type="entry name" value="H-type_lectin_domain"/>
</dbReference>
<dbReference type="AlphaFoldDB" id="C3XRP8"/>
<dbReference type="Pfam" id="PF09458">
    <property type="entry name" value="H_lectin"/>
    <property type="match status" value="1"/>
</dbReference>
<dbReference type="GO" id="GO:0030246">
    <property type="term" value="F:carbohydrate binding"/>
    <property type="evidence" value="ECO:0007669"/>
    <property type="project" value="InterPro"/>
</dbReference>
<dbReference type="Gene3D" id="2.60.40.2080">
    <property type="match status" value="1"/>
</dbReference>
<sequence length="152" mass="16331">MKTPVGIFLCVLSMIAASRSAAATGDLSAPISLETALSEVQGELRDMKTQLRQLQERSIVACDSGYVEVPANSHLYTGSGVRYLEIPAYFSRSFSSTPTVTVGLSHLDHNPGTNTRIDVTVVSVRTSSITIRIETWATSHVVKAGVNWMACA</sequence>
<accession>C3XRP8</accession>
<feature type="chain" id="PRO_5002933179" description="H-type lectin domain-containing protein" evidence="1">
    <location>
        <begin position="23"/>
        <end position="152"/>
    </location>
</feature>
<gene>
    <name evidence="3" type="ORF">BRAFLDRAFT_68342</name>
</gene>
<keyword evidence="1" id="KW-0732">Signal</keyword>
<reference evidence="3" key="1">
    <citation type="journal article" date="2008" name="Nature">
        <title>The amphioxus genome and the evolution of the chordate karyotype.</title>
        <authorList>
            <consortium name="US DOE Joint Genome Institute (JGI-PGF)"/>
            <person name="Putnam N.H."/>
            <person name="Butts T."/>
            <person name="Ferrier D.E.K."/>
            <person name="Furlong R.F."/>
            <person name="Hellsten U."/>
            <person name="Kawashima T."/>
            <person name="Robinson-Rechavi M."/>
            <person name="Shoguchi E."/>
            <person name="Terry A."/>
            <person name="Yu J.-K."/>
            <person name="Benito-Gutierrez E.L."/>
            <person name="Dubchak I."/>
            <person name="Garcia-Fernandez J."/>
            <person name="Gibson-Brown J.J."/>
            <person name="Grigoriev I.V."/>
            <person name="Horton A.C."/>
            <person name="de Jong P.J."/>
            <person name="Jurka J."/>
            <person name="Kapitonov V.V."/>
            <person name="Kohara Y."/>
            <person name="Kuroki Y."/>
            <person name="Lindquist E."/>
            <person name="Lucas S."/>
            <person name="Osoegawa K."/>
            <person name="Pennacchio L.A."/>
            <person name="Salamov A.A."/>
            <person name="Satou Y."/>
            <person name="Sauka-Spengler T."/>
            <person name="Schmutz J."/>
            <person name="Shin-I T."/>
            <person name="Toyoda A."/>
            <person name="Bronner-Fraser M."/>
            <person name="Fujiyama A."/>
            <person name="Holland L.Z."/>
            <person name="Holland P.W.H."/>
            <person name="Satoh N."/>
            <person name="Rokhsar D.S."/>
        </authorList>
    </citation>
    <scope>NUCLEOTIDE SEQUENCE [LARGE SCALE GENOMIC DNA]</scope>
    <source>
        <strain evidence="3">S238N-H82</strain>
        <tissue evidence="3">Testes</tissue>
    </source>
</reference>
<organism>
    <name type="scientific">Branchiostoma floridae</name>
    <name type="common">Florida lancelet</name>
    <name type="synonym">Amphioxus</name>
    <dbReference type="NCBI Taxonomy" id="7739"/>
    <lineage>
        <taxon>Eukaryota</taxon>
        <taxon>Metazoa</taxon>
        <taxon>Chordata</taxon>
        <taxon>Cephalochordata</taxon>
        <taxon>Leptocardii</taxon>
        <taxon>Amphioxiformes</taxon>
        <taxon>Branchiostomatidae</taxon>
        <taxon>Branchiostoma</taxon>
    </lineage>
</organism>
<dbReference type="InParanoid" id="C3XRP8"/>
<feature type="domain" description="H-type lectin" evidence="2">
    <location>
        <begin position="88"/>
        <end position="150"/>
    </location>
</feature>
<evidence type="ECO:0000313" key="3">
    <source>
        <dbReference type="EMBL" id="EEN69366.1"/>
    </source>
</evidence>
<dbReference type="eggNOG" id="ENOG502TGZ8">
    <property type="taxonomic scope" value="Eukaryota"/>
</dbReference>